<evidence type="ECO:0000256" key="8">
    <source>
        <dbReference type="ARBA" id="ARBA00023163"/>
    </source>
</evidence>
<evidence type="ECO:0000256" key="5">
    <source>
        <dbReference type="ARBA" id="ARBA00023012"/>
    </source>
</evidence>
<dbReference type="EMBL" id="ADLN01000096">
    <property type="protein sequence ID" value="EHI58514.1"/>
    <property type="molecule type" value="Genomic_DNA"/>
</dbReference>
<keyword evidence="3" id="KW-0963">Cytoplasm</keyword>
<dbReference type="GO" id="GO:0000160">
    <property type="term" value="P:phosphorelay signal transduction system"/>
    <property type="evidence" value="ECO:0007669"/>
    <property type="project" value="UniProtKB-KW"/>
</dbReference>
<dbReference type="PATRIC" id="fig|742737.3.peg.3452"/>
<dbReference type="SUPFAM" id="SSF46689">
    <property type="entry name" value="Homeodomain-like"/>
    <property type="match status" value="2"/>
</dbReference>
<dbReference type="GO" id="GO:0005737">
    <property type="term" value="C:cytoplasm"/>
    <property type="evidence" value="ECO:0007669"/>
    <property type="project" value="UniProtKB-SubCell"/>
</dbReference>
<evidence type="ECO:0000313" key="14">
    <source>
        <dbReference type="Proteomes" id="UP000005384"/>
    </source>
</evidence>
<feature type="modified residue" description="4-aspartylphosphate" evidence="10">
    <location>
        <position position="56"/>
    </location>
</feature>
<dbReference type="OrthoDB" id="9794370at2"/>
<evidence type="ECO:0000256" key="9">
    <source>
        <dbReference type="ARBA" id="ARBA00024867"/>
    </source>
</evidence>
<comment type="caution">
    <text evidence="13">The sequence shown here is derived from an EMBL/GenBank/DDBJ whole genome shotgun (WGS) entry which is preliminary data.</text>
</comment>
<dbReference type="PANTHER" id="PTHR42713:SF3">
    <property type="entry name" value="TRANSCRIPTIONAL REGULATORY PROTEIN HPTR"/>
    <property type="match status" value="1"/>
</dbReference>
<dbReference type="InterPro" id="IPR018062">
    <property type="entry name" value="HTH_AraC-typ_CS"/>
</dbReference>
<comment type="function">
    <text evidence="9">May play the central regulatory role in sporulation. It may be an element of the effector pathway responsible for the activation of sporulation genes in response to nutritional stress. Spo0A may act in concert with spo0H (a sigma factor) to control the expression of some genes that are critical to the sporulation process.</text>
</comment>
<evidence type="ECO:0000259" key="12">
    <source>
        <dbReference type="PROSITE" id="PS50110"/>
    </source>
</evidence>
<evidence type="ECO:0000256" key="10">
    <source>
        <dbReference type="PROSITE-ProRule" id="PRU00169"/>
    </source>
</evidence>
<sequence length="543" mass="63283">MRYRILIADDETKIIQLIEQLGHWEELGIEIVAVCNDGAEAITQIRALKPDIVLTDIKMPNYDGIQLIEKTREAGIDSHFIVLSGYKYFDYARSAIQLGVVDYLLKPLDEAQLNKTLKKTCLMIEEKQQINIENQQLANYKRQEQERMNEKLVHYLMDMDGMCLKDFPDVQALNQAYHTDFEDGCFRCVYITIDLDSLLGGVESLFSEKLMDSMAAIFKGRCRYVSVSEKRGTIILLNYAGTKRDDIKQAISALYYSIKNLTEIYGNFILNLGVSLEKETVSLLSQALKEAIVAEWGRLIFFSDRVLEYDQVKALPRFEVRDLVNTQMEEDLKNCIRYFQFEEMGALFAQLYKAAQHYSNFYPGDMYDLMMYLENQILPIHIKQESHEEWERTCYELAVAYKKARSFFELLKIQYLYLEKWLREKLKEMQVNQGKPVDETKKYIQEHYAESLSLDTFADKFQLTSTYFSKLFKAEVGIGFSEYVIHIRIEKAKDLLLRTNESIKTISRMVGYPDDKYFARIFKKQVGIKPSDFRKVYTGGGAL</sequence>
<dbReference type="InterPro" id="IPR020449">
    <property type="entry name" value="Tscrpt_reg_AraC-type_HTH"/>
</dbReference>
<evidence type="ECO:0000259" key="11">
    <source>
        <dbReference type="PROSITE" id="PS01124"/>
    </source>
</evidence>
<keyword evidence="4 10" id="KW-0597">Phosphoprotein</keyword>
<dbReference type="CDD" id="cd17536">
    <property type="entry name" value="REC_YesN-like"/>
    <property type="match status" value="1"/>
</dbReference>
<feature type="domain" description="Response regulatory" evidence="12">
    <location>
        <begin position="4"/>
        <end position="121"/>
    </location>
</feature>
<dbReference type="PROSITE" id="PS01124">
    <property type="entry name" value="HTH_ARAC_FAMILY_2"/>
    <property type="match status" value="1"/>
</dbReference>
<evidence type="ECO:0000256" key="7">
    <source>
        <dbReference type="ARBA" id="ARBA00023125"/>
    </source>
</evidence>
<dbReference type="InterPro" id="IPR018060">
    <property type="entry name" value="HTH_AraC"/>
</dbReference>
<evidence type="ECO:0000256" key="4">
    <source>
        <dbReference type="ARBA" id="ARBA00022553"/>
    </source>
</evidence>
<dbReference type="Gene3D" id="1.10.10.60">
    <property type="entry name" value="Homeodomain-like"/>
    <property type="match status" value="2"/>
</dbReference>
<dbReference type="PANTHER" id="PTHR42713">
    <property type="entry name" value="HISTIDINE KINASE-RELATED"/>
    <property type="match status" value="1"/>
</dbReference>
<dbReference type="SMART" id="SM00448">
    <property type="entry name" value="REC"/>
    <property type="match status" value="1"/>
</dbReference>
<dbReference type="Pfam" id="PF12833">
    <property type="entry name" value="HTH_18"/>
    <property type="match status" value="1"/>
</dbReference>
<evidence type="ECO:0000256" key="3">
    <source>
        <dbReference type="ARBA" id="ARBA00022490"/>
    </source>
</evidence>
<dbReference type="PROSITE" id="PS00041">
    <property type="entry name" value="HTH_ARAC_FAMILY_1"/>
    <property type="match status" value="1"/>
</dbReference>
<dbReference type="GO" id="GO:0003700">
    <property type="term" value="F:DNA-binding transcription factor activity"/>
    <property type="evidence" value="ECO:0007669"/>
    <property type="project" value="InterPro"/>
</dbReference>
<protein>
    <recommendedName>
        <fullName evidence="2">Stage 0 sporulation protein A homolog</fullName>
    </recommendedName>
</protein>
<dbReference type="PROSITE" id="PS50110">
    <property type="entry name" value="RESPONSE_REGULATORY"/>
    <property type="match status" value="1"/>
</dbReference>
<keyword evidence="6" id="KW-0805">Transcription regulation</keyword>
<dbReference type="SMART" id="SM00342">
    <property type="entry name" value="HTH_ARAC"/>
    <property type="match status" value="1"/>
</dbReference>
<evidence type="ECO:0000256" key="1">
    <source>
        <dbReference type="ARBA" id="ARBA00004496"/>
    </source>
</evidence>
<evidence type="ECO:0000256" key="6">
    <source>
        <dbReference type="ARBA" id="ARBA00023015"/>
    </source>
</evidence>
<keyword evidence="7" id="KW-0238">DNA-binding</keyword>
<feature type="domain" description="HTH araC/xylS-type" evidence="11">
    <location>
        <begin position="438"/>
        <end position="536"/>
    </location>
</feature>
<dbReference type="Proteomes" id="UP000005384">
    <property type="component" value="Unassembled WGS sequence"/>
</dbReference>
<evidence type="ECO:0000256" key="2">
    <source>
        <dbReference type="ARBA" id="ARBA00018672"/>
    </source>
</evidence>
<reference evidence="13 14" key="1">
    <citation type="submission" date="2011-08" db="EMBL/GenBank/DDBJ databases">
        <title>The Genome Sequence of Clostridium hathewayi WAL-18680.</title>
        <authorList>
            <consortium name="The Broad Institute Genome Sequencing Platform"/>
            <person name="Earl A."/>
            <person name="Ward D."/>
            <person name="Feldgarden M."/>
            <person name="Gevers D."/>
            <person name="Finegold S.M."/>
            <person name="Summanen P.H."/>
            <person name="Molitoris D.R."/>
            <person name="Song M."/>
            <person name="Daigneault M."/>
            <person name="Allen-Vercoe E."/>
            <person name="Young S.K."/>
            <person name="Zeng Q."/>
            <person name="Gargeya S."/>
            <person name="Fitzgerald M."/>
            <person name="Haas B."/>
            <person name="Abouelleil A."/>
            <person name="Alvarado L."/>
            <person name="Arachchi H.M."/>
            <person name="Berlin A."/>
            <person name="Brown A."/>
            <person name="Chapman S.B."/>
            <person name="Chen Z."/>
            <person name="Dunbar C."/>
            <person name="Freedman E."/>
            <person name="Gearin G."/>
            <person name="Gellesch M."/>
            <person name="Goldberg J."/>
            <person name="Griggs A."/>
            <person name="Gujja S."/>
            <person name="Heiman D."/>
            <person name="Howarth C."/>
            <person name="Larson L."/>
            <person name="Lui A."/>
            <person name="MacDonald P.J.P."/>
            <person name="Montmayeur A."/>
            <person name="Murphy C."/>
            <person name="Neiman D."/>
            <person name="Pearson M."/>
            <person name="Priest M."/>
            <person name="Roberts A."/>
            <person name="Saif S."/>
            <person name="Shea T."/>
            <person name="Shenoy N."/>
            <person name="Sisk P."/>
            <person name="Stolte C."/>
            <person name="Sykes S."/>
            <person name="Wortman J."/>
            <person name="Nusbaum C."/>
            <person name="Birren B."/>
        </authorList>
    </citation>
    <scope>NUCLEOTIDE SEQUENCE [LARGE SCALE GENOMIC DNA]</scope>
    <source>
        <strain evidence="13 14">WAL-18680</strain>
    </source>
</reference>
<proteinExistence type="predicted"/>
<gene>
    <name evidence="13" type="ORF">HMPREF9473_03473</name>
</gene>
<dbReference type="InterPro" id="IPR001789">
    <property type="entry name" value="Sig_transdc_resp-reg_receiver"/>
</dbReference>
<dbReference type="Pfam" id="PF00072">
    <property type="entry name" value="Response_reg"/>
    <property type="match status" value="1"/>
</dbReference>
<keyword evidence="14" id="KW-1185">Reference proteome</keyword>
<dbReference type="PRINTS" id="PR00032">
    <property type="entry name" value="HTHARAC"/>
</dbReference>
<dbReference type="InterPro" id="IPR051552">
    <property type="entry name" value="HptR"/>
</dbReference>
<dbReference type="RefSeq" id="WP_006781463.1">
    <property type="nucleotide sequence ID" value="NZ_CP040506.1"/>
</dbReference>
<keyword evidence="8" id="KW-0804">Transcription</keyword>
<organism evidence="13 14">
    <name type="scientific">Hungatella hathewayi WAL-18680</name>
    <dbReference type="NCBI Taxonomy" id="742737"/>
    <lineage>
        <taxon>Bacteria</taxon>
        <taxon>Bacillati</taxon>
        <taxon>Bacillota</taxon>
        <taxon>Clostridia</taxon>
        <taxon>Lachnospirales</taxon>
        <taxon>Lachnospiraceae</taxon>
        <taxon>Hungatella</taxon>
    </lineage>
</organism>
<evidence type="ECO:0000313" key="13">
    <source>
        <dbReference type="EMBL" id="EHI58514.1"/>
    </source>
</evidence>
<dbReference type="GO" id="GO:0043565">
    <property type="term" value="F:sequence-specific DNA binding"/>
    <property type="evidence" value="ECO:0007669"/>
    <property type="project" value="InterPro"/>
</dbReference>
<dbReference type="InterPro" id="IPR009057">
    <property type="entry name" value="Homeodomain-like_sf"/>
</dbReference>
<dbReference type="Gene3D" id="3.40.50.2300">
    <property type="match status" value="1"/>
</dbReference>
<dbReference type="SUPFAM" id="SSF52172">
    <property type="entry name" value="CheY-like"/>
    <property type="match status" value="1"/>
</dbReference>
<dbReference type="HOGENOM" id="CLU_000445_5_0_9"/>
<keyword evidence="5" id="KW-0902">Two-component regulatory system</keyword>
<name>G5IJ00_9FIRM</name>
<comment type="subcellular location">
    <subcellularLocation>
        <location evidence="1">Cytoplasm</location>
    </subcellularLocation>
</comment>
<dbReference type="InterPro" id="IPR011006">
    <property type="entry name" value="CheY-like_superfamily"/>
</dbReference>
<accession>G5IJ00</accession>
<dbReference type="AlphaFoldDB" id="G5IJ00"/>